<name>A0A6L8KCT6_9BURK</name>
<dbReference type="EMBL" id="WWCN01000015">
    <property type="protein sequence ID" value="MYM25299.1"/>
    <property type="molecule type" value="Genomic_DNA"/>
</dbReference>
<dbReference type="AlphaFoldDB" id="A0A6L8KCT6"/>
<dbReference type="RefSeq" id="WP_161008754.1">
    <property type="nucleotide sequence ID" value="NZ_WWCN01000015.1"/>
</dbReference>
<keyword evidence="2" id="KW-1185">Reference proteome</keyword>
<evidence type="ECO:0000313" key="2">
    <source>
        <dbReference type="Proteomes" id="UP000479335"/>
    </source>
</evidence>
<accession>A0A6L8KCT6</accession>
<proteinExistence type="predicted"/>
<dbReference type="Proteomes" id="UP000479335">
    <property type="component" value="Unassembled WGS sequence"/>
</dbReference>
<comment type="caution">
    <text evidence="1">The sequence shown here is derived from an EMBL/GenBank/DDBJ whole genome shotgun (WGS) entry which is preliminary data.</text>
</comment>
<protein>
    <recommendedName>
        <fullName evidence="3">DUF2185 domain-containing protein</fullName>
    </recommendedName>
</protein>
<evidence type="ECO:0000313" key="1">
    <source>
        <dbReference type="EMBL" id="MYM25299.1"/>
    </source>
</evidence>
<gene>
    <name evidence="1" type="ORF">GTP46_21955</name>
</gene>
<sequence>MDAWEFDAPKDYLAISLREIAEGRSPILHVSHNLNDGAWQFLGWDTPKIEDAVRVCLEDIVALDGSVRELATLPLGWHAWRRTVIESWVKEPNPYDEKSNA</sequence>
<organism evidence="1 2">
    <name type="scientific">Duganella flavida</name>
    <dbReference type="NCBI Taxonomy" id="2692175"/>
    <lineage>
        <taxon>Bacteria</taxon>
        <taxon>Pseudomonadati</taxon>
        <taxon>Pseudomonadota</taxon>
        <taxon>Betaproteobacteria</taxon>
        <taxon>Burkholderiales</taxon>
        <taxon>Oxalobacteraceae</taxon>
        <taxon>Telluria group</taxon>
        <taxon>Duganella</taxon>
    </lineage>
</organism>
<reference evidence="1 2" key="1">
    <citation type="submission" date="2019-12" db="EMBL/GenBank/DDBJ databases">
        <title>Novel species isolated from a subtropical stream in China.</title>
        <authorList>
            <person name="Lu H."/>
        </authorList>
    </citation>
    <scope>NUCLEOTIDE SEQUENCE [LARGE SCALE GENOMIC DNA]</scope>
    <source>
        <strain evidence="1 2">FT135W</strain>
    </source>
</reference>
<evidence type="ECO:0008006" key="3">
    <source>
        <dbReference type="Google" id="ProtNLM"/>
    </source>
</evidence>